<evidence type="ECO:0000256" key="2">
    <source>
        <dbReference type="SAM" id="Phobius"/>
    </source>
</evidence>
<gene>
    <name evidence="4" type="ORF">BDW42DRAFT_189686</name>
</gene>
<protein>
    <recommendedName>
        <fullName evidence="3">LITAF domain-containing protein</fullName>
    </recommendedName>
</protein>
<accession>A0A2J5HCT9</accession>
<keyword evidence="2" id="KW-1133">Transmembrane helix</keyword>
<reference evidence="5" key="1">
    <citation type="submission" date="2017-12" db="EMBL/GenBank/DDBJ databases">
        <authorList>
            <consortium name="DOE Joint Genome Institute"/>
            <person name="Mondo S.J."/>
            <person name="Kjaerbolling I."/>
            <person name="Vesth T.C."/>
            <person name="Frisvad J.C."/>
            <person name="Nybo J.L."/>
            <person name="Theobald S."/>
            <person name="Kuo A."/>
            <person name="Bowyer P."/>
            <person name="Matsuda Y."/>
            <person name="Lyhne E.K."/>
            <person name="Kogle M.E."/>
            <person name="Clum A."/>
            <person name="Lipzen A."/>
            <person name="Salamov A."/>
            <person name="Ngan C.Y."/>
            <person name="Daum C."/>
            <person name="Chiniquy J."/>
            <person name="Barry K."/>
            <person name="LaButti K."/>
            <person name="Haridas S."/>
            <person name="Simmons B.A."/>
            <person name="Magnuson J.K."/>
            <person name="Mortensen U.H."/>
            <person name="Larsen T.O."/>
            <person name="Grigoriev I.V."/>
            <person name="Baker S.E."/>
            <person name="Andersen M.R."/>
            <person name="Nordberg H.P."/>
            <person name="Cantor M.N."/>
            <person name="Hua S.X."/>
        </authorList>
    </citation>
    <scope>NUCLEOTIDE SEQUENCE [LARGE SCALE GENOMIC DNA]</scope>
    <source>
        <strain evidence="5">IBT 19404</strain>
    </source>
</reference>
<keyword evidence="2" id="KW-0472">Membrane</keyword>
<dbReference type="EMBL" id="KZ559706">
    <property type="protein sequence ID" value="PLN74557.1"/>
    <property type="molecule type" value="Genomic_DNA"/>
</dbReference>
<keyword evidence="5" id="KW-1185">Reference proteome</keyword>
<dbReference type="PROSITE" id="PS51837">
    <property type="entry name" value="LITAF"/>
    <property type="match status" value="1"/>
</dbReference>
<feature type="region of interest" description="Disordered" evidence="1">
    <location>
        <begin position="1"/>
        <end position="63"/>
    </location>
</feature>
<evidence type="ECO:0000256" key="1">
    <source>
        <dbReference type="SAM" id="MobiDB-lite"/>
    </source>
</evidence>
<feature type="transmembrane region" description="Helical" evidence="2">
    <location>
        <begin position="151"/>
        <end position="174"/>
    </location>
</feature>
<feature type="compositionally biased region" description="Polar residues" evidence="1">
    <location>
        <begin position="195"/>
        <end position="210"/>
    </location>
</feature>
<organism evidence="4 5">
    <name type="scientific">Aspergillus taichungensis</name>
    <dbReference type="NCBI Taxonomy" id="482145"/>
    <lineage>
        <taxon>Eukaryota</taxon>
        <taxon>Fungi</taxon>
        <taxon>Dikarya</taxon>
        <taxon>Ascomycota</taxon>
        <taxon>Pezizomycotina</taxon>
        <taxon>Eurotiomycetes</taxon>
        <taxon>Eurotiomycetidae</taxon>
        <taxon>Eurotiales</taxon>
        <taxon>Aspergillaceae</taxon>
        <taxon>Aspergillus</taxon>
        <taxon>Aspergillus subgen. Circumdati</taxon>
    </lineage>
</organism>
<sequence>MSATKLEKQGNGATQQGTEARPDIINPPRESQTSGNDIIDKSISHRANDHDATAHQQPVPDDNLHIQRPAISVPPIERLPVNSSPESRHTIKSEEYSSIATTYPKTTAKFEYVPVNERVTPLNQLTTKTPQQIDCLFCEKRAMTRIVEEELAAALCCLTCGICCICIPCLVGFGNTFAHVCTNCGNKVAIKPNDSPLQVQRPQQTGSVPSQFAPAPRRG</sequence>
<feature type="compositionally biased region" description="Basic and acidic residues" evidence="1">
    <location>
        <begin position="38"/>
        <end position="53"/>
    </location>
</feature>
<dbReference type="SMART" id="SM00714">
    <property type="entry name" value="LITAF"/>
    <property type="match status" value="1"/>
</dbReference>
<evidence type="ECO:0000259" key="3">
    <source>
        <dbReference type="PROSITE" id="PS51837"/>
    </source>
</evidence>
<name>A0A2J5HCT9_9EURO</name>
<dbReference type="InterPro" id="IPR006629">
    <property type="entry name" value="LITAF"/>
</dbReference>
<evidence type="ECO:0000313" key="4">
    <source>
        <dbReference type="EMBL" id="PLN74557.1"/>
    </source>
</evidence>
<dbReference type="Pfam" id="PF10601">
    <property type="entry name" value="zf-LITAF-like"/>
    <property type="match status" value="1"/>
</dbReference>
<feature type="region of interest" description="Disordered" evidence="1">
    <location>
        <begin position="195"/>
        <end position="219"/>
    </location>
</feature>
<proteinExistence type="predicted"/>
<dbReference type="OrthoDB" id="5599753at2759"/>
<evidence type="ECO:0000313" key="5">
    <source>
        <dbReference type="Proteomes" id="UP000235023"/>
    </source>
</evidence>
<feature type="domain" description="LITAF" evidence="3">
    <location>
        <begin position="114"/>
        <end position="193"/>
    </location>
</feature>
<keyword evidence="2" id="KW-0812">Transmembrane</keyword>
<dbReference type="AlphaFoldDB" id="A0A2J5HCT9"/>
<dbReference type="Proteomes" id="UP000235023">
    <property type="component" value="Unassembled WGS sequence"/>
</dbReference>